<reference evidence="3 4" key="1">
    <citation type="submission" date="2018-05" db="EMBL/GenBank/DDBJ databases">
        <title>Genomic Encyclopedia of Type Strains, Phase IV (KMG-IV): sequencing the most valuable type-strain genomes for metagenomic binning, comparative biology and taxonomic classification.</title>
        <authorList>
            <person name="Goeker M."/>
        </authorList>
    </citation>
    <scope>NUCLEOTIDE SEQUENCE [LARGE SCALE GENOMIC DNA]</scope>
    <source>
        <strain evidence="3 4">DSM 25350</strain>
    </source>
</reference>
<evidence type="ECO:0000256" key="2">
    <source>
        <dbReference type="SAM" id="Phobius"/>
    </source>
</evidence>
<dbReference type="PANTHER" id="PTHR33219">
    <property type="entry name" value="YLMG HOMOLOG PROTEIN 2, CHLOROPLASTIC"/>
    <property type="match status" value="1"/>
</dbReference>
<evidence type="ECO:0000313" key="4">
    <source>
        <dbReference type="Proteomes" id="UP000245790"/>
    </source>
</evidence>
<keyword evidence="2" id="KW-0472">Membrane</keyword>
<dbReference type="OrthoDB" id="9806665at2"/>
<dbReference type="Pfam" id="PF02325">
    <property type="entry name" value="CCB3_YggT"/>
    <property type="match status" value="2"/>
</dbReference>
<comment type="caution">
    <text evidence="3">The sequence shown here is derived from an EMBL/GenBank/DDBJ whole genome shotgun (WGS) entry which is preliminary data.</text>
</comment>
<feature type="transmembrane region" description="Helical" evidence="2">
    <location>
        <begin position="79"/>
        <end position="101"/>
    </location>
</feature>
<dbReference type="PANTHER" id="PTHR33219:SF14">
    <property type="entry name" value="PROTEIN COFACTOR ASSEMBLY OF COMPLEX C SUBUNIT B CCB3, CHLOROPLASTIC-RELATED"/>
    <property type="match status" value="1"/>
</dbReference>
<dbReference type="InterPro" id="IPR003425">
    <property type="entry name" value="CCB3/YggT"/>
</dbReference>
<proteinExistence type="inferred from homology"/>
<accession>A0A316FFL5</accession>
<dbReference type="EMBL" id="QGGU01000012">
    <property type="protein sequence ID" value="PWK46865.1"/>
    <property type="molecule type" value="Genomic_DNA"/>
</dbReference>
<evidence type="ECO:0000256" key="1">
    <source>
        <dbReference type="ARBA" id="ARBA00010894"/>
    </source>
</evidence>
<feature type="transmembrane region" description="Helical" evidence="2">
    <location>
        <begin position="108"/>
        <end position="125"/>
    </location>
</feature>
<dbReference type="RefSeq" id="WP_109764734.1">
    <property type="nucleotide sequence ID" value="NZ_QGGU01000012.1"/>
</dbReference>
<feature type="transmembrane region" description="Helical" evidence="2">
    <location>
        <begin position="162"/>
        <end position="180"/>
    </location>
</feature>
<name>A0A316FFL5_9GAMM</name>
<gene>
    <name evidence="3" type="ORF">C8D97_112102</name>
</gene>
<keyword evidence="2" id="KW-0812">Transmembrane</keyword>
<organism evidence="3 4">
    <name type="scientific">Pleionea mediterranea</name>
    <dbReference type="NCBI Taxonomy" id="523701"/>
    <lineage>
        <taxon>Bacteria</taxon>
        <taxon>Pseudomonadati</taxon>
        <taxon>Pseudomonadota</taxon>
        <taxon>Gammaproteobacteria</taxon>
        <taxon>Oceanospirillales</taxon>
        <taxon>Pleioneaceae</taxon>
        <taxon>Pleionea</taxon>
    </lineage>
</organism>
<evidence type="ECO:0000313" key="3">
    <source>
        <dbReference type="EMBL" id="PWK46865.1"/>
    </source>
</evidence>
<comment type="similarity">
    <text evidence="1">Belongs to the YggT family.</text>
</comment>
<protein>
    <submittedName>
        <fullName evidence="3">YggT family protein</fullName>
    </submittedName>
</protein>
<dbReference type="AlphaFoldDB" id="A0A316FFL5"/>
<feature type="transmembrane region" description="Helical" evidence="2">
    <location>
        <begin position="6"/>
        <end position="26"/>
    </location>
</feature>
<dbReference type="GO" id="GO:0016020">
    <property type="term" value="C:membrane"/>
    <property type="evidence" value="ECO:0007669"/>
    <property type="project" value="InterPro"/>
</dbReference>
<sequence length="187" mass="20994">MNNPFAFLITQLFELYIYVILIRFFLQAARADFYNPISQFVVKATNPVLVPLRKIIPGVAGLDVSSLIFAYAVNVLKWVALQSLGFVSVGSLVTLVLFSLVELIHLTLGLFIFLAFIRVILSWISPGGHNPMVMVVMQLTDPLFKPFQRILPPMGGLDLSPILMFMVLYFARSAIAYYIYPLVFSIA</sequence>
<dbReference type="Proteomes" id="UP000245790">
    <property type="component" value="Unassembled WGS sequence"/>
</dbReference>
<keyword evidence="4" id="KW-1185">Reference proteome</keyword>
<keyword evidence="2" id="KW-1133">Transmembrane helix</keyword>